<dbReference type="KEGG" id="jli:EXU32_04975"/>
<dbReference type="InterPro" id="IPR012867">
    <property type="entry name" value="DUF1648"/>
</dbReference>
<reference evidence="4 5" key="1">
    <citation type="submission" date="2019-02" db="EMBL/GenBank/DDBJ databases">
        <title>Genomic data mining of an Antarctic deep-sea actinobacterium, Janibacterlimosus P3-3-X1.</title>
        <authorList>
            <person name="Liao L."/>
            <person name="Chen B."/>
        </authorList>
    </citation>
    <scope>NUCLEOTIDE SEQUENCE [LARGE SCALE GENOMIC DNA]</scope>
    <source>
        <strain evidence="4 5">P3-3-X1</strain>
    </source>
</reference>
<feature type="domain" description="DUF1648" evidence="2">
    <location>
        <begin position="67"/>
        <end position="112"/>
    </location>
</feature>
<keyword evidence="1" id="KW-0472">Membrane</keyword>
<keyword evidence="1" id="KW-0812">Transmembrane</keyword>
<dbReference type="STRING" id="1216970.GCA_001570985_00451"/>
<feature type="transmembrane region" description="Helical" evidence="1">
    <location>
        <begin position="138"/>
        <end position="159"/>
    </location>
</feature>
<dbReference type="AlphaFoldDB" id="A0A4P6MSK2"/>
<keyword evidence="1" id="KW-1133">Transmembrane helix</keyword>
<feature type="transmembrane region" description="Helical" evidence="1">
    <location>
        <begin position="56"/>
        <end position="76"/>
    </location>
</feature>
<dbReference type="PANTHER" id="PTHR37810">
    <property type="entry name" value="IMMUNITY PROTEIN SDPI"/>
    <property type="match status" value="1"/>
</dbReference>
<feature type="transmembrane region" description="Helical" evidence="1">
    <location>
        <begin position="165"/>
        <end position="185"/>
    </location>
</feature>
<organism evidence="4 5">
    <name type="scientific">Janibacter limosus</name>
    <dbReference type="NCBI Taxonomy" id="53458"/>
    <lineage>
        <taxon>Bacteria</taxon>
        <taxon>Bacillati</taxon>
        <taxon>Actinomycetota</taxon>
        <taxon>Actinomycetes</taxon>
        <taxon>Micrococcales</taxon>
        <taxon>Intrasporangiaceae</taxon>
        <taxon>Janibacter</taxon>
    </lineage>
</organism>
<feature type="transmembrane region" description="Helical" evidence="1">
    <location>
        <begin position="237"/>
        <end position="258"/>
    </location>
</feature>
<dbReference type="GO" id="GO:0009636">
    <property type="term" value="P:response to toxic substance"/>
    <property type="evidence" value="ECO:0007669"/>
    <property type="project" value="TreeGrafter"/>
</dbReference>
<evidence type="ECO:0000259" key="3">
    <source>
        <dbReference type="Pfam" id="PF19124"/>
    </source>
</evidence>
<dbReference type="EMBL" id="CP036164">
    <property type="protein sequence ID" value="QBF45672.1"/>
    <property type="molecule type" value="Genomic_DNA"/>
</dbReference>
<evidence type="ECO:0000256" key="1">
    <source>
        <dbReference type="SAM" id="Phobius"/>
    </source>
</evidence>
<feature type="transmembrane region" description="Helical" evidence="1">
    <location>
        <begin position="106"/>
        <end position="126"/>
    </location>
</feature>
<dbReference type="Proteomes" id="UP000290408">
    <property type="component" value="Chromosome"/>
</dbReference>
<accession>A0A4P6MSK2</accession>
<evidence type="ECO:0000313" key="4">
    <source>
        <dbReference type="EMBL" id="QBF45672.1"/>
    </source>
</evidence>
<dbReference type="Pfam" id="PF07853">
    <property type="entry name" value="DUF1648"/>
    <property type="match status" value="1"/>
</dbReference>
<keyword evidence="5" id="KW-1185">Reference proteome</keyword>
<feature type="domain" description="DUF5808" evidence="3">
    <location>
        <begin position="214"/>
        <end position="239"/>
    </location>
</feature>
<evidence type="ECO:0000259" key="2">
    <source>
        <dbReference type="Pfam" id="PF07853"/>
    </source>
</evidence>
<sequence>MTCRPMRRGGSTRSPVVAGVLGARVWVVIAPPSVAPRAGRGTIAHVDSPTPPTRPVLLWALLCLALGIAAVVTGVLRYDALPEHYPTHFGFSGEPDAFGTKSWGTVLGPLVIGQLSALVIFAITLAIPGKGAGTRAPLAALGCAIGGGVSLMCLSGYIADDAVPSPWVLWAFLAVTLATTVWLVVVSVRTGRRDLADDPDREHWHLGGLVYANPDDPDVLVSKRMGLGTTINFGRPLGWAVLALILVPVAILVVLVTVTT</sequence>
<evidence type="ECO:0000313" key="5">
    <source>
        <dbReference type="Proteomes" id="UP000290408"/>
    </source>
</evidence>
<gene>
    <name evidence="4" type="ORF">EXU32_04975</name>
</gene>
<dbReference type="InterPro" id="IPR043831">
    <property type="entry name" value="DUF5808"/>
</dbReference>
<name>A0A4P6MSK2_9MICO</name>
<protein>
    <submittedName>
        <fullName evidence="4">DUF1648 domain-containing protein</fullName>
    </submittedName>
</protein>
<proteinExistence type="predicted"/>
<dbReference type="OrthoDB" id="9808690at2"/>
<dbReference type="PANTHER" id="PTHR37810:SF5">
    <property type="entry name" value="IMMUNITY PROTEIN SDPI"/>
    <property type="match status" value="1"/>
</dbReference>
<dbReference type="Pfam" id="PF19124">
    <property type="entry name" value="DUF5808"/>
    <property type="match status" value="1"/>
</dbReference>